<dbReference type="EMBL" id="JAAAIM010000153">
    <property type="protein sequence ID" value="KAG0293507.1"/>
    <property type="molecule type" value="Genomic_DNA"/>
</dbReference>
<evidence type="ECO:0000256" key="1">
    <source>
        <dbReference type="SAM" id="MobiDB-lite"/>
    </source>
</evidence>
<feature type="compositionally biased region" description="Basic and acidic residues" evidence="1">
    <location>
        <begin position="504"/>
        <end position="524"/>
    </location>
</feature>
<dbReference type="Gene3D" id="3.40.50.2000">
    <property type="entry name" value="Glycogen Phosphorylase B"/>
    <property type="match status" value="1"/>
</dbReference>
<reference evidence="2 3" key="1">
    <citation type="journal article" date="2020" name="Fungal Divers.">
        <title>Resolving the Mortierellaceae phylogeny through synthesis of multi-gene phylogenetics and phylogenomics.</title>
        <authorList>
            <person name="Vandepol N."/>
            <person name="Liber J."/>
            <person name="Desiro A."/>
            <person name="Na H."/>
            <person name="Kennedy M."/>
            <person name="Barry K."/>
            <person name="Grigoriev I.V."/>
            <person name="Miller A.N."/>
            <person name="O'Donnell K."/>
            <person name="Stajich J.E."/>
            <person name="Bonito G."/>
        </authorList>
    </citation>
    <scope>NUCLEOTIDE SEQUENCE [LARGE SCALE GENOMIC DNA]</scope>
    <source>
        <strain evidence="2 3">AD045</strain>
    </source>
</reference>
<accession>A0ABQ7KAJ8</accession>
<name>A0ABQ7KAJ8_9FUNG</name>
<gene>
    <name evidence="2" type="ORF">BGZ96_002736</name>
</gene>
<comment type="caution">
    <text evidence="2">The sequence shown here is derived from an EMBL/GenBank/DDBJ whole genome shotgun (WGS) entry which is preliminary data.</text>
</comment>
<dbReference type="PANTHER" id="PTHR38134">
    <property type="entry name" value="SLR1395 PROTEIN"/>
    <property type="match status" value="1"/>
</dbReference>
<dbReference type="InterPro" id="IPR053205">
    <property type="entry name" value="GHMP_kinase_L-arabinokinase"/>
</dbReference>
<organism evidence="2 3">
    <name type="scientific">Linnemannia gamsii</name>
    <dbReference type="NCBI Taxonomy" id="64522"/>
    <lineage>
        <taxon>Eukaryota</taxon>
        <taxon>Fungi</taxon>
        <taxon>Fungi incertae sedis</taxon>
        <taxon>Mucoromycota</taxon>
        <taxon>Mortierellomycotina</taxon>
        <taxon>Mortierellomycetes</taxon>
        <taxon>Mortierellales</taxon>
        <taxon>Mortierellaceae</taxon>
        <taxon>Linnemannia</taxon>
    </lineage>
</organism>
<keyword evidence="3" id="KW-1185">Reference proteome</keyword>
<evidence type="ECO:0008006" key="4">
    <source>
        <dbReference type="Google" id="ProtNLM"/>
    </source>
</evidence>
<evidence type="ECO:0000313" key="2">
    <source>
        <dbReference type="EMBL" id="KAG0293507.1"/>
    </source>
</evidence>
<feature type="region of interest" description="Disordered" evidence="1">
    <location>
        <begin position="504"/>
        <end position="546"/>
    </location>
</feature>
<feature type="region of interest" description="Disordered" evidence="1">
    <location>
        <begin position="591"/>
        <end position="610"/>
    </location>
</feature>
<evidence type="ECO:0000313" key="3">
    <source>
        <dbReference type="Proteomes" id="UP001194696"/>
    </source>
</evidence>
<feature type="compositionally biased region" description="Acidic residues" evidence="1">
    <location>
        <begin position="598"/>
        <end position="609"/>
    </location>
</feature>
<dbReference type="Proteomes" id="UP001194696">
    <property type="component" value="Unassembled WGS sequence"/>
</dbReference>
<sequence length="660" mass="72736">MSSSTLPPKGYTFCYYVSGHGFGHATRVNQIITELLKSTTSNNTTTSSSRHTIYIVSDAPEFIFQDVTALGAKYRNAKVDAGVVQPLAYSVDREKTIEGVKSFLARREEILQTEVSWLAQVGADCVLADAPFLPCAAASAYGIPACLITNFTFDEVYRFLREGDTLDKDVMAVADAALEDYKNASLLLRLPGSIDIPSFEDEILAMETSRSNGSPSISDMDDTEEDHRILSLSTLQEQEHDLQQQLQRQHLQAHNKSKDGAAPLPMDVDEHYRRNSDIRQHSNDTIMGDTTPAGIMSPAVSIGTTVSSPSPSIMGRFQASSIAASSDSSLSMAATSPMASKVRSLTRKVVDVPLVVRMAVNTREDVLRSLGVDELTIATKKMVLISFGGQRLKQGWGNPLPEGWIGVICGLPVENELPEGFYRSPHGVYVPDLTRAADIVIGKLGYGTCSECIAHDTPLIYVSRPQFVEEHGLIKMMINHGLPVEMTAEEFENGQWQRSILEADRQAQDEKEGRRLHMESCSEDSHDDEEQQHNEVNNETDSSSHKDVISLAESVNRGELAKAEPISLGRRTRRSSSVTSLSAFRLKGPKMARLSPVGDDDDQSSSLEEEVTKPLLPIEAELEKAYVPAVWFERRIPHNGGEVCARLVEEFMARLEEDDE</sequence>
<proteinExistence type="predicted"/>
<dbReference type="PANTHER" id="PTHR38134:SF2">
    <property type="entry name" value="GALACTOKINASE"/>
    <property type="match status" value="1"/>
</dbReference>
<protein>
    <recommendedName>
        <fullName evidence="4">L-arabinokinase</fullName>
    </recommendedName>
</protein>